<name>A0A4U1B2F5_9GAMM</name>
<dbReference type="OrthoDB" id="6228262at2"/>
<organism evidence="2 3">
    <name type="scientific">Thalassotalea mangrovi</name>
    <dbReference type="NCBI Taxonomy" id="2572245"/>
    <lineage>
        <taxon>Bacteria</taxon>
        <taxon>Pseudomonadati</taxon>
        <taxon>Pseudomonadota</taxon>
        <taxon>Gammaproteobacteria</taxon>
        <taxon>Alteromonadales</taxon>
        <taxon>Colwelliaceae</taxon>
        <taxon>Thalassotalea</taxon>
    </lineage>
</organism>
<keyword evidence="3" id="KW-1185">Reference proteome</keyword>
<accession>A0A4U1B2F5</accession>
<dbReference type="RefSeq" id="WP_136736990.1">
    <property type="nucleotide sequence ID" value="NZ_SWDB01000036.1"/>
</dbReference>
<sequence length="254" mass="29145">MIRKILLLMFCSCVHTASIASENLTDVIHSFSAPEIIGVKDVPRVNLVIDVTKPRELHVTLQEFGTWRTVKSMTMRVNESGNYHFDFEVEELTSGRYRWNAYLSPRGKKWQDRLTEPHRDSMQVIAKDHYTPPKNLAKHDRVKSVNWPKTIVDDKEHILTVKYDVTTARDLEIRLLDSTDWQEFGNVKVTVEESGQIQLPFNSMLSNFPAGKYAWVVDLKEQDSDNSILAKRLGYHFEIASGNLKVAGEANLNN</sequence>
<dbReference type="AlphaFoldDB" id="A0A4U1B2F5"/>
<dbReference type="EMBL" id="SWDB01000036">
    <property type="protein sequence ID" value="TKB43583.1"/>
    <property type="molecule type" value="Genomic_DNA"/>
</dbReference>
<reference evidence="2 3" key="1">
    <citation type="submission" date="2019-04" db="EMBL/GenBank/DDBJ databases">
        <title>Thalassotalea guangxiensis sp. nov., isolated from sediment of the coastal wetland.</title>
        <authorList>
            <person name="Zheng S."/>
            <person name="Zhang D."/>
        </authorList>
    </citation>
    <scope>NUCLEOTIDE SEQUENCE [LARGE SCALE GENOMIC DNA]</scope>
    <source>
        <strain evidence="2 3">ZS-4</strain>
    </source>
</reference>
<evidence type="ECO:0008006" key="4">
    <source>
        <dbReference type="Google" id="ProtNLM"/>
    </source>
</evidence>
<evidence type="ECO:0000256" key="1">
    <source>
        <dbReference type="SAM" id="SignalP"/>
    </source>
</evidence>
<keyword evidence="1" id="KW-0732">Signal</keyword>
<dbReference type="Proteomes" id="UP000307999">
    <property type="component" value="Unassembled WGS sequence"/>
</dbReference>
<gene>
    <name evidence="2" type="ORF">E8M12_14510</name>
</gene>
<feature type="chain" id="PRO_5020546978" description="DUF4198 domain-containing protein" evidence="1">
    <location>
        <begin position="21"/>
        <end position="254"/>
    </location>
</feature>
<protein>
    <recommendedName>
        <fullName evidence="4">DUF4198 domain-containing protein</fullName>
    </recommendedName>
</protein>
<proteinExistence type="predicted"/>
<evidence type="ECO:0000313" key="3">
    <source>
        <dbReference type="Proteomes" id="UP000307999"/>
    </source>
</evidence>
<feature type="signal peptide" evidence="1">
    <location>
        <begin position="1"/>
        <end position="20"/>
    </location>
</feature>
<comment type="caution">
    <text evidence="2">The sequence shown here is derived from an EMBL/GenBank/DDBJ whole genome shotgun (WGS) entry which is preliminary data.</text>
</comment>
<evidence type="ECO:0000313" key="2">
    <source>
        <dbReference type="EMBL" id="TKB43583.1"/>
    </source>
</evidence>